<reference evidence="1 2" key="1">
    <citation type="submission" date="2016-10" db="EMBL/GenBank/DDBJ databases">
        <authorList>
            <person name="de Groot N.N."/>
        </authorList>
    </citation>
    <scope>NUCLEOTIDE SEQUENCE [LARGE SCALE GENOMIC DNA]</scope>
    <source>
        <strain evidence="1 2">CGMCC 1.7031</strain>
    </source>
</reference>
<dbReference type="Proteomes" id="UP000199354">
    <property type="component" value="Unassembled WGS sequence"/>
</dbReference>
<name>A0A1G5KLI5_9FLAO</name>
<dbReference type="STRING" id="490189.SAMN02927903_03369"/>
<sequence>MRTYLSNLIPSLKKFSKQLDDVSLLTKNHWVIVDTVSNIKSVYIFRANKELIISHDGKVEKANWDYLGNESLLIEKQNESYLFKHGFFDDNILALKVDNKNEYVFFINENKYDVNLNTFDKLINFLELNYIESSKKANETIVEAKKKRILVPFKTSQGIVEIEQESSVHSPSEGANAYLNGKLAPNGKYKFGFMFYVNIEEGKVKSVSLF</sequence>
<dbReference type="AlphaFoldDB" id="A0A1G5KLI5"/>
<proteinExistence type="predicted"/>
<gene>
    <name evidence="1" type="ORF">SAMN02927903_03369</name>
</gene>
<protein>
    <submittedName>
        <fullName evidence="1">Uncharacterized protein</fullName>
    </submittedName>
</protein>
<dbReference type="OrthoDB" id="1424919at2"/>
<evidence type="ECO:0000313" key="1">
    <source>
        <dbReference type="EMBL" id="SCZ01456.1"/>
    </source>
</evidence>
<organism evidence="1 2">
    <name type="scientific">Flavobacterium caeni</name>
    <dbReference type="NCBI Taxonomy" id="490189"/>
    <lineage>
        <taxon>Bacteria</taxon>
        <taxon>Pseudomonadati</taxon>
        <taxon>Bacteroidota</taxon>
        <taxon>Flavobacteriia</taxon>
        <taxon>Flavobacteriales</taxon>
        <taxon>Flavobacteriaceae</taxon>
        <taxon>Flavobacterium</taxon>
    </lineage>
</organism>
<dbReference type="RefSeq" id="WP_091147456.1">
    <property type="nucleotide sequence ID" value="NZ_FMVF01000057.1"/>
</dbReference>
<evidence type="ECO:0000313" key="2">
    <source>
        <dbReference type="Proteomes" id="UP000199354"/>
    </source>
</evidence>
<keyword evidence="2" id="KW-1185">Reference proteome</keyword>
<dbReference type="EMBL" id="FMVF01000057">
    <property type="protein sequence ID" value="SCZ01456.1"/>
    <property type="molecule type" value="Genomic_DNA"/>
</dbReference>
<accession>A0A1G5KLI5</accession>